<keyword evidence="2" id="KW-1185">Reference proteome</keyword>
<name>A0ABQ2CZS2_9DEIO</name>
<dbReference type="Proteomes" id="UP000632222">
    <property type="component" value="Unassembled WGS sequence"/>
</dbReference>
<accession>A0ABQ2CZS2</accession>
<dbReference type="SUPFAM" id="SSF55931">
    <property type="entry name" value="Glutamine synthetase/guanido kinase"/>
    <property type="match status" value="1"/>
</dbReference>
<reference evidence="2" key="1">
    <citation type="journal article" date="2019" name="Int. J. Syst. Evol. Microbiol.">
        <title>The Global Catalogue of Microorganisms (GCM) 10K type strain sequencing project: providing services to taxonomists for standard genome sequencing and annotation.</title>
        <authorList>
            <consortium name="The Broad Institute Genomics Platform"/>
            <consortium name="The Broad Institute Genome Sequencing Center for Infectious Disease"/>
            <person name="Wu L."/>
            <person name="Ma J."/>
        </authorList>
    </citation>
    <scope>NUCLEOTIDE SEQUENCE [LARGE SCALE GENOMIC DNA]</scope>
    <source>
        <strain evidence="2">JCM 14370</strain>
    </source>
</reference>
<gene>
    <name evidence="1" type="ORF">GCM10008938_15760</name>
</gene>
<evidence type="ECO:0000313" key="1">
    <source>
        <dbReference type="EMBL" id="GGJ30535.1"/>
    </source>
</evidence>
<dbReference type="InterPro" id="IPR014746">
    <property type="entry name" value="Gln_synth/guanido_kin_cat_dom"/>
</dbReference>
<sequence>MTLTLGLEEEFFVLYQGRPHMIGLTHLARLLRKDPAYYFTHSASNFSRGEGAKQGLMSALEVSTPVCTSIQDLLHTLKQLRSQVSMVIPQGLIAPTGMFQRDDINNTAGLHIHLGVEAREQERIYQNVAYFLPVLALATSSSPFKGTEVFGQSYRMHASYALGGLTDDPYKRFQDLIITRRLGTIEVRVLDPVWDLQRLEAVLDALVQVAQLKEKLPYQQADYNQLRSQWTQKGLTPQMLQRARELQDATGFELQWVERTVSDDLVELTAQKDYQHALRHLDSGYRTGTWEASRTPDVPPPHHHSLEGWLTYYLPRFPYIAYKGIKENLKTRKES</sequence>
<comment type="caution">
    <text evidence="1">The sequence shown here is derived from an EMBL/GenBank/DDBJ whole genome shotgun (WGS) entry which is preliminary data.</text>
</comment>
<dbReference type="RefSeq" id="WP_189002112.1">
    <property type="nucleotide sequence ID" value="NZ_BMOD01000004.1"/>
</dbReference>
<evidence type="ECO:0008006" key="3">
    <source>
        <dbReference type="Google" id="ProtNLM"/>
    </source>
</evidence>
<evidence type="ECO:0000313" key="2">
    <source>
        <dbReference type="Proteomes" id="UP000632222"/>
    </source>
</evidence>
<protein>
    <recommendedName>
        <fullName evidence="3">Glutamate--cysteine ligase</fullName>
    </recommendedName>
</protein>
<organism evidence="1 2">
    <name type="scientific">Deinococcus roseus</name>
    <dbReference type="NCBI Taxonomy" id="392414"/>
    <lineage>
        <taxon>Bacteria</taxon>
        <taxon>Thermotogati</taxon>
        <taxon>Deinococcota</taxon>
        <taxon>Deinococci</taxon>
        <taxon>Deinococcales</taxon>
        <taxon>Deinococcaceae</taxon>
        <taxon>Deinococcus</taxon>
    </lineage>
</organism>
<proteinExistence type="predicted"/>
<dbReference type="EMBL" id="BMOD01000004">
    <property type="protein sequence ID" value="GGJ30535.1"/>
    <property type="molecule type" value="Genomic_DNA"/>
</dbReference>
<dbReference type="Gene3D" id="3.30.590.20">
    <property type="match status" value="1"/>
</dbReference>